<proteinExistence type="predicted"/>
<dbReference type="Proteomes" id="UP000759131">
    <property type="component" value="Unassembled WGS sequence"/>
</dbReference>
<keyword evidence="1" id="KW-0472">Membrane</keyword>
<organism evidence="2">
    <name type="scientific">Medioppia subpectinata</name>
    <dbReference type="NCBI Taxonomy" id="1979941"/>
    <lineage>
        <taxon>Eukaryota</taxon>
        <taxon>Metazoa</taxon>
        <taxon>Ecdysozoa</taxon>
        <taxon>Arthropoda</taxon>
        <taxon>Chelicerata</taxon>
        <taxon>Arachnida</taxon>
        <taxon>Acari</taxon>
        <taxon>Acariformes</taxon>
        <taxon>Sarcoptiformes</taxon>
        <taxon>Oribatida</taxon>
        <taxon>Brachypylina</taxon>
        <taxon>Oppioidea</taxon>
        <taxon>Oppiidae</taxon>
        <taxon>Medioppia</taxon>
    </lineage>
</organism>
<name>A0A7R9LLM7_9ACAR</name>
<keyword evidence="3" id="KW-1185">Reference proteome</keyword>
<keyword evidence="1" id="KW-1133">Transmembrane helix</keyword>
<accession>A0A7R9LLM7</accession>
<feature type="transmembrane region" description="Helical" evidence="1">
    <location>
        <begin position="42"/>
        <end position="64"/>
    </location>
</feature>
<evidence type="ECO:0000313" key="2">
    <source>
        <dbReference type="EMBL" id="CAD7642771.1"/>
    </source>
</evidence>
<gene>
    <name evidence="2" type="ORF">OSB1V03_LOCUS19298</name>
</gene>
<dbReference type="OrthoDB" id="5086884at2759"/>
<dbReference type="AlphaFoldDB" id="A0A7R9LLM7"/>
<reference evidence="2" key="1">
    <citation type="submission" date="2020-11" db="EMBL/GenBank/DDBJ databases">
        <authorList>
            <person name="Tran Van P."/>
        </authorList>
    </citation>
    <scope>NUCLEOTIDE SEQUENCE</scope>
</reference>
<feature type="non-terminal residue" evidence="2">
    <location>
        <position position="71"/>
    </location>
</feature>
<sequence length="71" mass="7581">MIGISTTSMSILESCLPLWLIENMKPTPKKWQLGTVFVPDSIAVSSLAVVGISCVAIPLASNILTTEMNMS</sequence>
<evidence type="ECO:0000313" key="3">
    <source>
        <dbReference type="Proteomes" id="UP000759131"/>
    </source>
</evidence>
<dbReference type="EMBL" id="OC882477">
    <property type="protein sequence ID" value="CAD7642771.1"/>
    <property type="molecule type" value="Genomic_DNA"/>
</dbReference>
<dbReference type="EMBL" id="CAJPIZ010027902">
    <property type="protein sequence ID" value="CAG2119349.1"/>
    <property type="molecule type" value="Genomic_DNA"/>
</dbReference>
<evidence type="ECO:0000256" key="1">
    <source>
        <dbReference type="SAM" id="Phobius"/>
    </source>
</evidence>
<keyword evidence="1" id="KW-0812">Transmembrane</keyword>
<protein>
    <submittedName>
        <fullName evidence="2">Uncharacterized protein</fullName>
    </submittedName>
</protein>